<reference evidence="3 4" key="1">
    <citation type="submission" date="2018-06" db="EMBL/GenBank/DDBJ databases">
        <authorList>
            <consortium name="Pathogen Informatics"/>
            <person name="Doyle S."/>
        </authorList>
    </citation>
    <scope>NUCLEOTIDE SEQUENCE [LARGE SCALE GENOMIC DNA]</scope>
    <source>
        <strain evidence="3 4">NCTC12221</strain>
    </source>
</reference>
<proteinExistence type="predicted"/>
<feature type="transmembrane region" description="Helical" evidence="2">
    <location>
        <begin position="32"/>
        <end position="54"/>
    </location>
</feature>
<dbReference type="EMBL" id="UGHZ01000001">
    <property type="protein sequence ID" value="STP08650.1"/>
    <property type="molecule type" value="Genomic_DNA"/>
</dbReference>
<evidence type="ECO:0000256" key="2">
    <source>
        <dbReference type="SAM" id="Phobius"/>
    </source>
</evidence>
<evidence type="ECO:0000313" key="3">
    <source>
        <dbReference type="EMBL" id="STP08650.1"/>
    </source>
</evidence>
<evidence type="ECO:0000313" key="4">
    <source>
        <dbReference type="Proteomes" id="UP000255335"/>
    </source>
</evidence>
<gene>
    <name evidence="3" type="ORF">NCTC12221_00062</name>
</gene>
<sequence>MPNHTSSWCKMFSKITALITQFLSTKTKREKILLFIAIIALCAFIMAEFIYLPLLQTQSTLSRIHNHTLNELTLSLDSMQSAKAQHQQQTNEAQNLQEEIFSLQQSLSHTTTLEPLLNPFTLIPSLINFAKNENLTLNAFHPHPTLNALDIEGSGEFWQILNLLSFLENYHFVSLESLELSLQEHNQIHFHLLIMDIRQALPHKPQQQIKE</sequence>
<keyword evidence="1" id="KW-0175">Coiled coil</keyword>
<keyword evidence="2" id="KW-0472">Membrane</keyword>
<organism evidence="3 4">
    <name type="scientific">Helicobacter cinaedi</name>
    <dbReference type="NCBI Taxonomy" id="213"/>
    <lineage>
        <taxon>Bacteria</taxon>
        <taxon>Pseudomonadati</taxon>
        <taxon>Campylobacterota</taxon>
        <taxon>Epsilonproteobacteria</taxon>
        <taxon>Campylobacterales</taxon>
        <taxon>Helicobacteraceae</taxon>
        <taxon>Helicobacter</taxon>
    </lineage>
</organism>
<evidence type="ECO:0000256" key="1">
    <source>
        <dbReference type="SAM" id="Coils"/>
    </source>
</evidence>
<dbReference type="AlphaFoldDB" id="A0A377JLI3"/>
<keyword evidence="2" id="KW-0812">Transmembrane</keyword>
<dbReference type="RefSeq" id="WP_258554100.1">
    <property type="nucleotide sequence ID" value="NZ_UGHZ01000001.1"/>
</dbReference>
<feature type="coiled-coil region" evidence="1">
    <location>
        <begin position="69"/>
        <end position="106"/>
    </location>
</feature>
<accession>A0A377JLI3</accession>
<keyword evidence="2" id="KW-1133">Transmembrane helix</keyword>
<protein>
    <submittedName>
        <fullName evidence="3">Uncharacterized protein</fullName>
    </submittedName>
</protein>
<dbReference type="Proteomes" id="UP000255335">
    <property type="component" value="Unassembled WGS sequence"/>
</dbReference>
<name>A0A377JLI3_9HELI</name>